<evidence type="ECO:0000313" key="1">
    <source>
        <dbReference type="EMBL" id="MCD7468692.1"/>
    </source>
</evidence>
<feature type="non-terminal residue" evidence="1">
    <location>
        <position position="1"/>
    </location>
</feature>
<gene>
    <name evidence="1" type="ORF">HAX54_007103</name>
</gene>
<dbReference type="EMBL" id="JACEIK010001364">
    <property type="protein sequence ID" value="MCD7468692.1"/>
    <property type="molecule type" value="Genomic_DNA"/>
</dbReference>
<feature type="non-terminal residue" evidence="1">
    <location>
        <position position="64"/>
    </location>
</feature>
<organism evidence="1 2">
    <name type="scientific">Datura stramonium</name>
    <name type="common">Jimsonweed</name>
    <name type="synonym">Common thornapple</name>
    <dbReference type="NCBI Taxonomy" id="4076"/>
    <lineage>
        <taxon>Eukaryota</taxon>
        <taxon>Viridiplantae</taxon>
        <taxon>Streptophyta</taxon>
        <taxon>Embryophyta</taxon>
        <taxon>Tracheophyta</taxon>
        <taxon>Spermatophyta</taxon>
        <taxon>Magnoliopsida</taxon>
        <taxon>eudicotyledons</taxon>
        <taxon>Gunneridae</taxon>
        <taxon>Pentapetalae</taxon>
        <taxon>asterids</taxon>
        <taxon>lamiids</taxon>
        <taxon>Solanales</taxon>
        <taxon>Solanaceae</taxon>
        <taxon>Solanoideae</taxon>
        <taxon>Datureae</taxon>
        <taxon>Datura</taxon>
    </lineage>
</organism>
<evidence type="ECO:0000313" key="2">
    <source>
        <dbReference type="Proteomes" id="UP000823775"/>
    </source>
</evidence>
<keyword evidence="2" id="KW-1185">Reference proteome</keyword>
<reference evidence="1 2" key="1">
    <citation type="journal article" date="2021" name="BMC Genomics">
        <title>Datura genome reveals duplications of psychoactive alkaloid biosynthetic genes and high mutation rate following tissue culture.</title>
        <authorList>
            <person name="Rajewski A."/>
            <person name="Carter-House D."/>
            <person name="Stajich J."/>
            <person name="Litt A."/>
        </authorList>
    </citation>
    <scope>NUCLEOTIDE SEQUENCE [LARGE SCALE GENOMIC DNA]</scope>
    <source>
        <strain evidence="1">AR-01</strain>
    </source>
</reference>
<protein>
    <submittedName>
        <fullName evidence="1">Uncharacterized protein</fullName>
    </submittedName>
</protein>
<dbReference type="Proteomes" id="UP000823775">
    <property type="component" value="Unassembled WGS sequence"/>
</dbReference>
<sequence length="64" mass="7134">ATVLTPHYKGCSQIETRDSPIYRWWKTCYPSSQLIIDGSLAFCEQPPVVRWCFIGAASALVANS</sequence>
<accession>A0ABS8TDU4</accession>
<name>A0ABS8TDU4_DATST</name>
<proteinExistence type="predicted"/>
<comment type="caution">
    <text evidence="1">The sequence shown here is derived from an EMBL/GenBank/DDBJ whole genome shotgun (WGS) entry which is preliminary data.</text>
</comment>